<evidence type="ECO:0000256" key="1">
    <source>
        <dbReference type="SAM" id="Phobius"/>
    </source>
</evidence>
<evidence type="ECO:0000313" key="3">
    <source>
        <dbReference type="Proteomes" id="UP001552427"/>
    </source>
</evidence>
<name>A0ABV3HCA6_9ACTN</name>
<dbReference type="Proteomes" id="UP001552427">
    <property type="component" value="Unassembled WGS sequence"/>
</dbReference>
<keyword evidence="1" id="KW-0812">Transmembrane</keyword>
<keyword evidence="1" id="KW-0472">Membrane</keyword>
<keyword evidence="1" id="KW-1133">Transmembrane helix</keyword>
<comment type="caution">
    <text evidence="2">The sequence shown here is derived from an EMBL/GenBank/DDBJ whole genome shotgun (WGS) entry which is preliminary data.</text>
</comment>
<keyword evidence="3" id="KW-1185">Reference proteome</keyword>
<feature type="transmembrane region" description="Helical" evidence="1">
    <location>
        <begin position="48"/>
        <end position="72"/>
    </location>
</feature>
<reference evidence="2 3" key="1">
    <citation type="submission" date="2024-06" db="EMBL/GenBank/DDBJ databases">
        <title>The Natural Products Discovery Center: Release of the First 8490 Sequenced Strains for Exploring Actinobacteria Biosynthetic Diversity.</title>
        <authorList>
            <person name="Kalkreuter E."/>
            <person name="Kautsar S.A."/>
            <person name="Yang D."/>
            <person name="Bader C.D."/>
            <person name="Teijaro C.N."/>
            <person name="Fluegel L."/>
            <person name="Davis C.M."/>
            <person name="Simpson J.R."/>
            <person name="Lauterbach L."/>
            <person name="Steele A.D."/>
            <person name="Gui C."/>
            <person name="Meng S."/>
            <person name="Li G."/>
            <person name="Viehrig K."/>
            <person name="Ye F."/>
            <person name="Su P."/>
            <person name="Kiefer A.F."/>
            <person name="Nichols A."/>
            <person name="Cepeda A.J."/>
            <person name="Yan W."/>
            <person name="Fan B."/>
            <person name="Jiang Y."/>
            <person name="Adhikari A."/>
            <person name="Zheng C.-J."/>
            <person name="Schuster L."/>
            <person name="Cowan T.M."/>
            <person name="Smanski M.J."/>
            <person name="Chevrette M.G."/>
            <person name="De Carvalho L.P.S."/>
            <person name="Shen B."/>
        </authorList>
    </citation>
    <scope>NUCLEOTIDE SEQUENCE [LARGE SCALE GENOMIC DNA]</scope>
    <source>
        <strain evidence="2 3">NPDC049574</strain>
    </source>
</reference>
<proteinExistence type="predicted"/>
<organism evidence="2 3">
    <name type="scientific">Nonomuraea bangladeshensis</name>
    <dbReference type="NCBI Taxonomy" id="404385"/>
    <lineage>
        <taxon>Bacteria</taxon>
        <taxon>Bacillati</taxon>
        <taxon>Actinomycetota</taxon>
        <taxon>Actinomycetes</taxon>
        <taxon>Streptosporangiales</taxon>
        <taxon>Streptosporangiaceae</taxon>
        <taxon>Nonomuraea</taxon>
    </lineage>
</organism>
<sequence>MMTEDERVEGLLRSTLRHAAEDAPQSPAGLPGRVVARSRGRRRDRMRMLAAVGGAAAAVAVVTTGLGGGGGVDVATGVLRPVPSAGVNASVPPSDREIGLEGKPPLGDRLVVDDPALGGAVELWYARRSDGALAFCRLHRNRTGGSSSFCGAGPVSGNASFEGTTESWPPPEETLYFGAAGDQVAGVNAVSATGQRTPGQITRPAGAPRAIWTVTLPASTRVTGFEFTDARGLTVATATHTPLTVPEATAEPAGTVLRLGGGLSANVFDVPDRTLIWRLDGDPVAADLVRAKDLLRDLGGGRIPVLLHERERRWFGVVADLRTTEVELVFPDGRRATATTRKDPWGIGVRLFAGRHGRDGDIYGKGFEVVGYDAAGRELWREPYAPTAGR</sequence>
<dbReference type="EMBL" id="JBFARM010000010">
    <property type="protein sequence ID" value="MEV4290156.1"/>
    <property type="molecule type" value="Genomic_DNA"/>
</dbReference>
<gene>
    <name evidence="2" type="ORF">AB0K40_32000</name>
</gene>
<dbReference type="RefSeq" id="WP_364456915.1">
    <property type="nucleotide sequence ID" value="NZ_JBFARM010000010.1"/>
</dbReference>
<accession>A0ABV3HCA6</accession>
<evidence type="ECO:0000313" key="2">
    <source>
        <dbReference type="EMBL" id="MEV4290156.1"/>
    </source>
</evidence>
<protein>
    <submittedName>
        <fullName evidence="2">Uncharacterized protein</fullName>
    </submittedName>
</protein>